<dbReference type="PANTHER" id="PTHR43872">
    <property type="entry name" value="MONOOXYGENASE, PUTATIVE (AFU_ORTHOLOGUE AFUA_8G02570)-RELATED"/>
    <property type="match status" value="1"/>
</dbReference>
<protein>
    <submittedName>
        <fullName evidence="9">Monooxygenase</fullName>
    </submittedName>
    <submittedName>
        <fullName evidence="8">Putative flavoprotein involved in K+ transport</fullName>
    </submittedName>
</protein>
<dbReference type="InterPro" id="IPR020946">
    <property type="entry name" value="Flavin_mOase-like"/>
</dbReference>
<dbReference type="FunFam" id="3.50.50.60:FF:000228">
    <property type="entry name" value="FAD-containing monooxygenase EthA"/>
    <property type="match status" value="1"/>
</dbReference>
<dbReference type="STRING" id="1300348.I602_661"/>
<evidence type="ECO:0000256" key="3">
    <source>
        <dbReference type="ARBA" id="ARBA00022630"/>
    </source>
</evidence>
<dbReference type="PRINTS" id="PR00469">
    <property type="entry name" value="PNDRDTASEII"/>
</dbReference>
<reference evidence="9 11" key="2">
    <citation type="submission" date="2016-10" db="EMBL/GenBank/DDBJ databases">
        <authorList>
            <person name="Varghese N."/>
            <person name="Submissions S."/>
        </authorList>
    </citation>
    <scope>NUCLEOTIDE SEQUENCE [LARGE SCALE GENOMIC DNA]</scope>
    <source>
        <strain evidence="9 11">DSW-5</strain>
    </source>
</reference>
<dbReference type="GO" id="GO:0050661">
    <property type="term" value="F:NADP binding"/>
    <property type="evidence" value="ECO:0007669"/>
    <property type="project" value="InterPro"/>
</dbReference>
<evidence type="ECO:0000256" key="4">
    <source>
        <dbReference type="ARBA" id="ARBA00022827"/>
    </source>
</evidence>
<dbReference type="Proteomes" id="UP000183071">
    <property type="component" value="Unassembled WGS sequence"/>
</dbReference>
<dbReference type="EMBL" id="FNUE01000001">
    <property type="protein sequence ID" value="SEE18767.1"/>
    <property type="molecule type" value="Genomic_DNA"/>
</dbReference>
<keyword evidence="4" id="KW-0274">FAD</keyword>
<dbReference type="Gene3D" id="3.50.50.60">
    <property type="entry name" value="FAD/NAD(P)-binding domain"/>
    <property type="match status" value="2"/>
</dbReference>
<keyword evidence="11" id="KW-1185">Reference proteome</keyword>
<dbReference type="OrthoDB" id="9778740at2"/>
<reference evidence="8 10" key="1">
    <citation type="submission" date="2015-07" db="EMBL/GenBank/DDBJ databases">
        <title>Genome of Polaribacter dokdonenesis DSW-5, isolated from seawater off Dokdo in Korea.</title>
        <authorList>
            <person name="Yoon K."/>
            <person name="Song J.Y."/>
            <person name="Kim J.F."/>
        </authorList>
    </citation>
    <scope>NUCLEOTIDE SEQUENCE [LARGE SCALE GENOMIC DNA]</scope>
    <source>
        <strain evidence="8 10">DSW-5</strain>
    </source>
</reference>
<evidence type="ECO:0000256" key="7">
    <source>
        <dbReference type="ARBA" id="ARBA00023033"/>
    </source>
</evidence>
<comment type="cofactor">
    <cofactor evidence="1">
        <name>FAD</name>
        <dbReference type="ChEBI" id="CHEBI:57692"/>
    </cofactor>
</comment>
<dbReference type="GO" id="GO:0004499">
    <property type="term" value="F:N,N-dimethylaniline monooxygenase activity"/>
    <property type="evidence" value="ECO:0007669"/>
    <property type="project" value="InterPro"/>
</dbReference>
<dbReference type="InterPro" id="IPR036188">
    <property type="entry name" value="FAD/NAD-bd_sf"/>
</dbReference>
<sequence length="479" mass="54810">MDFDIIIIGAGLSGIGAACHLERKNSDKSYKILEAREEIGGTWSLFKYPGIRSDSDMYTFGYSFKTWDDDKSFADAPSILKYLNEAAEEYNVKQHISFSQKVVHYNFDTSLNLWTITAINPITKEETQYTSQYIFNASGYYNYDTGYIPNFKGFENFKGKFLHPQKWNTDLDYRNKKVVVIGSGATAVTIVPKIADDVEKVTMLQRSPTYIAALPNKDKVAKFIKRILPSKMAHTTVRGKNILADMLFYNLCRKFPKTMKKVVLKGIKKELGDFPLEPHFSPDYKPWDQRFCLVPDGDFFKAIKKGKASVETDTIETFTENGILLKSGKLLEADIIISATGLKLLPFGGANISLNNKPFDITKQFIYKGLMLSELPNFFVFAGYTNASWTLKSDLTSEYISRMLKYLDNNNYKSVHARVTEENLGELPLINLDSGYIHRAKDILPKQGDQFPWRLYQNYILDYKVLRLNAIKDKRLLFN</sequence>
<gene>
    <name evidence="8" type="ORF">I602_661</name>
    <name evidence="9" type="ORF">SAMN05444353_1118</name>
</gene>
<dbReference type="GO" id="GO:0050660">
    <property type="term" value="F:flavin adenine dinucleotide binding"/>
    <property type="evidence" value="ECO:0007669"/>
    <property type="project" value="InterPro"/>
</dbReference>
<name>A0A0M9CEM5_9FLAO</name>
<dbReference type="Proteomes" id="UP000037716">
    <property type="component" value="Unassembled WGS sequence"/>
</dbReference>
<comment type="similarity">
    <text evidence="2">Belongs to the FAD-binding monooxygenase family.</text>
</comment>
<dbReference type="PATRIC" id="fig|1300348.6.peg.660"/>
<keyword evidence="6" id="KW-0560">Oxidoreductase</keyword>
<evidence type="ECO:0000256" key="6">
    <source>
        <dbReference type="ARBA" id="ARBA00023002"/>
    </source>
</evidence>
<keyword evidence="5" id="KW-0521">NADP</keyword>
<proteinExistence type="inferred from homology"/>
<evidence type="ECO:0000256" key="5">
    <source>
        <dbReference type="ARBA" id="ARBA00022857"/>
    </source>
</evidence>
<evidence type="ECO:0000313" key="8">
    <source>
        <dbReference type="EMBL" id="KOY51101.1"/>
    </source>
</evidence>
<evidence type="ECO:0000313" key="11">
    <source>
        <dbReference type="Proteomes" id="UP000183071"/>
    </source>
</evidence>
<dbReference type="Pfam" id="PF00743">
    <property type="entry name" value="FMO-like"/>
    <property type="match status" value="1"/>
</dbReference>
<dbReference type="PANTHER" id="PTHR43872:SF1">
    <property type="entry name" value="MONOOXYGENASE, PUTATIVE (AFU_ORTHOLOGUE AFUA_8G02570)-RELATED"/>
    <property type="match status" value="1"/>
</dbReference>
<dbReference type="SUPFAM" id="SSF51905">
    <property type="entry name" value="FAD/NAD(P)-binding domain"/>
    <property type="match status" value="1"/>
</dbReference>
<comment type="caution">
    <text evidence="8">The sequence shown here is derived from an EMBL/GenBank/DDBJ whole genome shotgun (WGS) entry which is preliminary data.</text>
</comment>
<keyword evidence="7 9" id="KW-0503">Monooxygenase</keyword>
<dbReference type="AlphaFoldDB" id="A0A0M9CEM5"/>
<dbReference type="RefSeq" id="WP_082329759.1">
    <property type="nucleotide sequence ID" value="NZ_FNUE01000001.1"/>
</dbReference>
<keyword evidence="3" id="KW-0285">Flavoprotein</keyword>
<dbReference type="EMBL" id="LGBR01000001">
    <property type="protein sequence ID" value="KOY51101.1"/>
    <property type="molecule type" value="Genomic_DNA"/>
</dbReference>
<evidence type="ECO:0000313" key="9">
    <source>
        <dbReference type="EMBL" id="SEE18767.1"/>
    </source>
</evidence>
<accession>A0A0M9CEM5</accession>
<dbReference type="InterPro" id="IPR051820">
    <property type="entry name" value="FAD-binding_MO"/>
</dbReference>
<organism evidence="8 10">
    <name type="scientific">Polaribacter dokdonensis DSW-5</name>
    <dbReference type="NCBI Taxonomy" id="1300348"/>
    <lineage>
        <taxon>Bacteria</taxon>
        <taxon>Pseudomonadati</taxon>
        <taxon>Bacteroidota</taxon>
        <taxon>Flavobacteriia</taxon>
        <taxon>Flavobacteriales</taxon>
        <taxon>Flavobacteriaceae</taxon>
    </lineage>
</organism>
<evidence type="ECO:0000313" key="10">
    <source>
        <dbReference type="Proteomes" id="UP000037716"/>
    </source>
</evidence>
<evidence type="ECO:0000256" key="1">
    <source>
        <dbReference type="ARBA" id="ARBA00001974"/>
    </source>
</evidence>
<evidence type="ECO:0000256" key="2">
    <source>
        <dbReference type="ARBA" id="ARBA00010139"/>
    </source>
</evidence>